<dbReference type="EC" id="2.7.7.8" evidence="7"/>
<dbReference type="InterPro" id="IPR020568">
    <property type="entry name" value="Ribosomal_Su5_D2-typ_SF"/>
</dbReference>
<accession>A0ABY5DM59</accession>
<feature type="domain" description="S1 motif" evidence="8">
    <location>
        <begin position="630"/>
        <end position="698"/>
    </location>
</feature>
<dbReference type="Pfam" id="PF00013">
    <property type="entry name" value="KH_1"/>
    <property type="match status" value="1"/>
</dbReference>
<keyword evidence="7" id="KW-0479">Metal-binding</keyword>
<dbReference type="Proteomes" id="UP001055955">
    <property type="component" value="Chromosome"/>
</dbReference>
<keyword evidence="5 7" id="KW-0460">Magnesium</keyword>
<dbReference type="GO" id="GO:0004654">
    <property type="term" value="F:polyribonucleotide nucleotidyltransferase activity"/>
    <property type="evidence" value="ECO:0007669"/>
    <property type="project" value="UniProtKB-EC"/>
</dbReference>
<feature type="binding site" evidence="7">
    <location>
        <position position="495"/>
    </location>
    <ligand>
        <name>Mg(2+)</name>
        <dbReference type="ChEBI" id="CHEBI:18420"/>
    </ligand>
</feature>
<evidence type="ECO:0000256" key="4">
    <source>
        <dbReference type="ARBA" id="ARBA00022695"/>
    </source>
</evidence>
<dbReference type="InterPro" id="IPR004088">
    <property type="entry name" value="KH_dom_type_1"/>
</dbReference>
<dbReference type="InterPro" id="IPR036345">
    <property type="entry name" value="ExoRNase_PH_dom2_sf"/>
</dbReference>
<keyword evidence="4 7" id="KW-0548">Nucleotidyltransferase</keyword>
<dbReference type="Pfam" id="PF03726">
    <property type="entry name" value="PNPase"/>
    <property type="match status" value="1"/>
</dbReference>
<dbReference type="CDD" id="cd11364">
    <property type="entry name" value="RNase_PH_PNPase_2"/>
    <property type="match status" value="1"/>
</dbReference>
<evidence type="ECO:0000256" key="6">
    <source>
        <dbReference type="ARBA" id="ARBA00022884"/>
    </source>
</evidence>
<dbReference type="PIRSF" id="PIRSF005499">
    <property type="entry name" value="PNPase"/>
    <property type="match status" value="1"/>
</dbReference>
<dbReference type="SUPFAM" id="SSF54791">
    <property type="entry name" value="Eukaryotic type KH-domain (KH-domain type I)"/>
    <property type="match status" value="1"/>
</dbReference>
<dbReference type="InterPro" id="IPR012340">
    <property type="entry name" value="NA-bd_OB-fold"/>
</dbReference>
<organism evidence="9 10">
    <name type="scientific">Candidatus Comchoanobacter bicostacola</name>
    <dbReference type="NCBI Taxonomy" id="2919598"/>
    <lineage>
        <taxon>Bacteria</taxon>
        <taxon>Pseudomonadati</taxon>
        <taxon>Pseudomonadota</taxon>
        <taxon>Gammaproteobacteria</taxon>
        <taxon>Candidatus Comchoanobacterales</taxon>
        <taxon>Candidatus Comchoanobacteraceae</taxon>
        <taxon>Candidatus Comchoanobacter</taxon>
    </lineage>
</organism>
<gene>
    <name evidence="7" type="primary">pnp</name>
    <name evidence="9" type="ORF">MMH89_01470</name>
</gene>
<comment type="similarity">
    <text evidence="1 7">Belongs to the polyribonucleotide nucleotidyltransferase family.</text>
</comment>
<keyword evidence="6 7" id="KW-0694">RNA-binding</keyword>
<dbReference type="Pfam" id="PF03725">
    <property type="entry name" value="RNase_PH_C"/>
    <property type="match status" value="1"/>
</dbReference>
<dbReference type="CDD" id="cd02393">
    <property type="entry name" value="KH-I_PNPase"/>
    <property type="match status" value="1"/>
</dbReference>
<comment type="function">
    <text evidence="7">Involved in mRNA degradation. Catalyzes the phosphorolysis of single-stranded polyribonucleotides processively in the 3'- to 5'-direction.</text>
</comment>
<dbReference type="SMART" id="SM00322">
    <property type="entry name" value="KH"/>
    <property type="match status" value="1"/>
</dbReference>
<dbReference type="EMBL" id="CP092900">
    <property type="protein sequence ID" value="UTC24821.1"/>
    <property type="molecule type" value="Genomic_DNA"/>
</dbReference>
<dbReference type="RefSeq" id="WP_258568610.1">
    <property type="nucleotide sequence ID" value="NZ_CP092900.1"/>
</dbReference>
<sequence>MTLSKSVQHSFEYNTKTITLSSNFAQQADGSVLLSIGDTRIHAVISSVQSDEKNDFFPLLVQVLRKHYASGSITGGHIKRENTRGNESEIIASRLVDRALRPLFPEGYSNEVQIFIEILSTDPSVDLEVPCFLAASAALAVSKLPFTHAVAAVKVGRVGGKYIINPTSDELASSDLNLLLAGKPAGSVNDIVMIEAQAKEVSEDDVLKSFQLGLEAMNDATAGISSFAEKHKAEHPEFAKETLNTETATSLLTDAEINSAHSAYENSLSMPSKKERNAYLSAQHKQIAETLVNEEITSKQVMDELNSLRKDWVYQYMLKNKKRIDGRDFDTVRPINIQTNILPRVHGDAIFQRGETSALATATLAPPGKGEYMELLSGAEIQRSFMLYYNFPHYSVGEVGRMGPPKRREIGHGILARKALEPVLPSQELFPYTLRVVSEIMSCNGSSSMASVCGGSLALRAAGVPIKSHVAGVAMGLVLDGETPHILTDILGDEDHIGDMDLKVAGTESGITALQMDIKIDGITHEMLSTAIHKAKIARTTILSEMDKALPKENEVSGYAPRMINFDIKTEKIKDVIGKGGSVIRGLIEQFGVEIDISDSGTITIASSENSNAEACKAHILELVSELEVGQVFAGKITKILDFGAVVAFGGGKDGFLHISQISYERINEIRDYLSEGQEVTVKVTEIDRNNKVRLSMKDLGSDSQDGQE</sequence>
<dbReference type="InterPro" id="IPR003029">
    <property type="entry name" value="S1_domain"/>
</dbReference>
<dbReference type="SUPFAM" id="SSF50249">
    <property type="entry name" value="Nucleic acid-binding proteins"/>
    <property type="match status" value="1"/>
</dbReference>
<dbReference type="InterPro" id="IPR004087">
    <property type="entry name" value="KH_dom"/>
</dbReference>
<proteinExistence type="inferred from homology"/>
<dbReference type="Gene3D" id="3.30.1370.10">
    <property type="entry name" value="K Homology domain, type 1"/>
    <property type="match status" value="1"/>
</dbReference>
<dbReference type="NCBIfam" id="NF008805">
    <property type="entry name" value="PRK11824.1"/>
    <property type="match status" value="1"/>
</dbReference>
<evidence type="ECO:0000313" key="10">
    <source>
        <dbReference type="Proteomes" id="UP001055955"/>
    </source>
</evidence>
<evidence type="ECO:0000256" key="7">
    <source>
        <dbReference type="HAMAP-Rule" id="MF_01595"/>
    </source>
</evidence>
<dbReference type="PANTHER" id="PTHR11252:SF0">
    <property type="entry name" value="POLYRIBONUCLEOTIDE NUCLEOTIDYLTRANSFERASE 1, MITOCHONDRIAL"/>
    <property type="match status" value="1"/>
</dbReference>
<dbReference type="Gene3D" id="3.30.230.70">
    <property type="entry name" value="GHMP Kinase, N-terminal domain"/>
    <property type="match status" value="2"/>
</dbReference>
<keyword evidence="10" id="KW-1185">Reference proteome</keyword>
<evidence type="ECO:0000256" key="3">
    <source>
        <dbReference type="ARBA" id="ARBA00022679"/>
    </source>
</evidence>
<keyword evidence="3 7" id="KW-0808">Transferase</keyword>
<name>A0ABY5DM59_9GAMM</name>
<dbReference type="HAMAP" id="MF_01595">
    <property type="entry name" value="PNPase"/>
    <property type="match status" value="1"/>
</dbReference>
<dbReference type="InterPro" id="IPR015848">
    <property type="entry name" value="PNPase_PH_RNA-bd_bac/org-type"/>
</dbReference>
<dbReference type="Pfam" id="PF00575">
    <property type="entry name" value="S1"/>
    <property type="match status" value="1"/>
</dbReference>
<reference evidence="9 10" key="1">
    <citation type="journal article" date="2022" name="Nat. Microbiol.">
        <title>The microbiome of a bacterivorous marine choanoflagellate contains a resource-demanding obligate bacterial associate.</title>
        <authorList>
            <person name="Needham D.M."/>
            <person name="Poirier C."/>
            <person name="Bachy C."/>
            <person name="George E.E."/>
            <person name="Wilken S."/>
            <person name="Yung C.C.M."/>
            <person name="Limardo A.J."/>
            <person name="Morando M."/>
            <person name="Sudek L."/>
            <person name="Malmstrom R.R."/>
            <person name="Keeling P.J."/>
            <person name="Santoro A.E."/>
            <person name="Worden A.Z."/>
        </authorList>
    </citation>
    <scope>NUCLEOTIDE SEQUENCE [LARGE SCALE GENOMIC DNA]</scope>
    <source>
        <strain evidence="9 10">Comchoano-1</strain>
    </source>
</reference>
<feature type="binding site" evidence="7">
    <location>
        <position position="501"/>
    </location>
    <ligand>
        <name>Mg(2+)</name>
        <dbReference type="ChEBI" id="CHEBI:18420"/>
    </ligand>
</feature>
<comment type="subcellular location">
    <subcellularLocation>
        <location evidence="7">Cytoplasm</location>
    </subcellularLocation>
</comment>
<comment type="subunit">
    <text evidence="7">Component of the RNA degradosome, which is a multiprotein complex involved in RNA processing and mRNA degradation.</text>
</comment>
<protein>
    <recommendedName>
        <fullName evidence="7">Polyribonucleotide nucleotidyltransferase</fullName>
        <ecNumber evidence="7">2.7.7.8</ecNumber>
    </recommendedName>
    <alternativeName>
        <fullName evidence="7">Polynucleotide phosphorylase</fullName>
        <shortName evidence="7">PNPase</shortName>
    </alternativeName>
</protein>
<dbReference type="InterPro" id="IPR001247">
    <property type="entry name" value="ExoRNase_PH_dom1"/>
</dbReference>
<dbReference type="InterPro" id="IPR015847">
    <property type="entry name" value="ExoRNase_PH_dom2"/>
</dbReference>
<comment type="catalytic activity">
    <reaction evidence="7">
        <text>RNA(n+1) + phosphate = RNA(n) + a ribonucleoside 5'-diphosphate</text>
        <dbReference type="Rhea" id="RHEA:22096"/>
        <dbReference type="Rhea" id="RHEA-COMP:14527"/>
        <dbReference type="Rhea" id="RHEA-COMP:17342"/>
        <dbReference type="ChEBI" id="CHEBI:43474"/>
        <dbReference type="ChEBI" id="CHEBI:57930"/>
        <dbReference type="ChEBI" id="CHEBI:140395"/>
        <dbReference type="EC" id="2.7.7.8"/>
    </reaction>
</comment>
<dbReference type="NCBIfam" id="TIGR03591">
    <property type="entry name" value="polynuc_phos"/>
    <property type="match status" value="1"/>
</dbReference>
<dbReference type="SUPFAM" id="SSF55666">
    <property type="entry name" value="Ribonuclease PH domain 2-like"/>
    <property type="match status" value="2"/>
</dbReference>
<dbReference type="SUPFAM" id="SSF54211">
    <property type="entry name" value="Ribosomal protein S5 domain 2-like"/>
    <property type="match status" value="2"/>
</dbReference>
<dbReference type="PROSITE" id="PS50126">
    <property type="entry name" value="S1"/>
    <property type="match status" value="1"/>
</dbReference>
<evidence type="ECO:0000256" key="2">
    <source>
        <dbReference type="ARBA" id="ARBA00022490"/>
    </source>
</evidence>
<evidence type="ECO:0000313" key="9">
    <source>
        <dbReference type="EMBL" id="UTC24821.1"/>
    </source>
</evidence>
<evidence type="ECO:0000259" key="8">
    <source>
        <dbReference type="PROSITE" id="PS50126"/>
    </source>
</evidence>
<evidence type="ECO:0000256" key="5">
    <source>
        <dbReference type="ARBA" id="ARBA00022842"/>
    </source>
</evidence>
<dbReference type="CDD" id="cd04472">
    <property type="entry name" value="S1_PNPase"/>
    <property type="match status" value="1"/>
</dbReference>
<dbReference type="InterPro" id="IPR012162">
    <property type="entry name" value="PNPase"/>
</dbReference>
<keyword evidence="2 7" id="KW-0963">Cytoplasm</keyword>
<dbReference type="SMART" id="SM00316">
    <property type="entry name" value="S1"/>
    <property type="match status" value="1"/>
</dbReference>
<dbReference type="InterPro" id="IPR036612">
    <property type="entry name" value="KH_dom_type_1_sf"/>
</dbReference>
<evidence type="ECO:0000256" key="1">
    <source>
        <dbReference type="ARBA" id="ARBA00007404"/>
    </source>
</evidence>
<dbReference type="PROSITE" id="PS50084">
    <property type="entry name" value="KH_TYPE_1"/>
    <property type="match status" value="1"/>
</dbReference>
<dbReference type="PANTHER" id="PTHR11252">
    <property type="entry name" value="POLYRIBONUCLEOTIDE NUCLEOTIDYLTRANSFERASE"/>
    <property type="match status" value="1"/>
</dbReference>
<dbReference type="Gene3D" id="2.40.50.140">
    <property type="entry name" value="Nucleic acid-binding proteins"/>
    <property type="match status" value="1"/>
</dbReference>
<dbReference type="InterPro" id="IPR027408">
    <property type="entry name" value="PNPase/RNase_PH_dom_sf"/>
</dbReference>
<comment type="cofactor">
    <cofactor evidence="7">
        <name>Mg(2+)</name>
        <dbReference type="ChEBI" id="CHEBI:18420"/>
    </cofactor>
</comment>
<dbReference type="Pfam" id="PF01138">
    <property type="entry name" value="RNase_PH"/>
    <property type="match status" value="2"/>
</dbReference>